<dbReference type="EMBL" id="DWVY01000058">
    <property type="protein sequence ID" value="HJC75602.1"/>
    <property type="molecule type" value="Genomic_DNA"/>
</dbReference>
<reference evidence="1" key="2">
    <citation type="submission" date="2021-04" db="EMBL/GenBank/DDBJ databases">
        <authorList>
            <person name="Gilroy R."/>
        </authorList>
    </citation>
    <scope>NUCLEOTIDE SEQUENCE</scope>
    <source>
        <strain evidence="1">CHK196-7946</strain>
    </source>
</reference>
<proteinExistence type="predicted"/>
<dbReference type="AlphaFoldDB" id="A0A9D2QCQ7"/>
<gene>
    <name evidence="1" type="ORF">H9697_11805</name>
</gene>
<organism evidence="1 2">
    <name type="scientific">Candidatus Mediterraneibacter faecavium</name>
    <dbReference type="NCBI Taxonomy" id="2838668"/>
    <lineage>
        <taxon>Bacteria</taxon>
        <taxon>Bacillati</taxon>
        <taxon>Bacillota</taxon>
        <taxon>Clostridia</taxon>
        <taxon>Lachnospirales</taxon>
        <taxon>Lachnospiraceae</taxon>
        <taxon>Mediterraneibacter</taxon>
    </lineage>
</organism>
<evidence type="ECO:0000313" key="1">
    <source>
        <dbReference type="EMBL" id="HJC75602.1"/>
    </source>
</evidence>
<comment type="caution">
    <text evidence="1">The sequence shown here is derived from an EMBL/GenBank/DDBJ whole genome shotgun (WGS) entry which is preliminary data.</text>
</comment>
<accession>A0A9D2QCQ7</accession>
<name>A0A9D2QCQ7_9FIRM</name>
<evidence type="ECO:0000313" key="2">
    <source>
        <dbReference type="Proteomes" id="UP000823902"/>
    </source>
</evidence>
<dbReference type="Proteomes" id="UP000823902">
    <property type="component" value="Unassembled WGS sequence"/>
</dbReference>
<sequence>MKVWIIKYALTKGIFEIEGEEFGNGDISQESVFGPKFYHGEGKEWCRTKEEAVQVAKRMRQKKIESLERQIERLKKMKF</sequence>
<reference evidence="1" key="1">
    <citation type="journal article" date="2021" name="PeerJ">
        <title>Extensive microbial diversity within the chicken gut microbiome revealed by metagenomics and culture.</title>
        <authorList>
            <person name="Gilroy R."/>
            <person name="Ravi A."/>
            <person name="Getino M."/>
            <person name="Pursley I."/>
            <person name="Horton D.L."/>
            <person name="Alikhan N.F."/>
            <person name="Baker D."/>
            <person name="Gharbi K."/>
            <person name="Hall N."/>
            <person name="Watson M."/>
            <person name="Adriaenssens E.M."/>
            <person name="Foster-Nyarko E."/>
            <person name="Jarju S."/>
            <person name="Secka A."/>
            <person name="Antonio M."/>
            <person name="Oren A."/>
            <person name="Chaudhuri R.R."/>
            <person name="La Ragione R."/>
            <person name="Hildebrand F."/>
            <person name="Pallen M.J."/>
        </authorList>
    </citation>
    <scope>NUCLEOTIDE SEQUENCE</scope>
    <source>
        <strain evidence="1">CHK196-7946</strain>
    </source>
</reference>
<protein>
    <submittedName>
        <fullName evidence="1">Uncharacterized protein</fullName>
    </submittedName>
</protein>